<proteinExistence type="predicted"/>
<reference evidence="2 3" key="1">
    <citation type="submission" date="2017-03" db="EMBL/GenBank/DDBJ databases">
        <title>WGS assembly of Porphyra umbilicalis.</title>
        <authorList>
            <person name="Brawley S.H."/>
            <person name="Blouin N.A."/>
            <person name="Ficko-Blean E."/>
            <person name="Wheeler G.L."/>
            <person name="Lohr M."/>
            <person name="Goodson H.V."/>
            <person name="Jenkins J.W."/>
            <person name="Blaby-Haas C.E."/>
            <person name="Helliwell K.E."/>
            <person name="Chan C."/>
            <person name="Marriage T."/>
            <person name="Bhattacharya D."/>
            <person name="Klein A.S."/>
            <person name="Badis Y."/>
            <person name="Brodie J."/>
            <person name="Cao Y."/>
            <person name="Collen J."/>
            <person name="Dittami S.M."/>
            <person name="Gachon C.M."/>
            <person name="Green B.R."/>
            <person name="Karpowicz S."/>
            <person name="Kim J.W."/>
            <person name="Kudahl U."/>
            <person name="Lin S."/>
            <person name="Michel G."/>
            <person name="Mittag M."/>
            <person name="Olson B.J."/>
            <person name="Pangilinan J."/>
            <person name="Peng Y."/>
            <person name="Qiu H."/>
            <person name="Shu S."/>
            <person name="Singer J.T."/>
            <person name="Smith A.G."/>
            <person name="Sprecher B.N."/>
            <person name="Wagner V."/>
            <person name="Wang W."/>
            <person name="Wang Z.-Y."/>
            <person name="Yan J."/>
            <person name="Yarish C."/>
            <person name="Zoeuner-Riek S."/>
            <person name="Zhuang Y."/>
            <person name="Zou Y."/>
            <person name="Lindquist E.A."/>
            <person name="Grimwood J."/>
            <person name="Barry K."/>
            <person name="Rokhsar D.S."/>
            <person name="Schmutz J."/>
            <person name="Stiller J.W."/>
            <person name="Grossman A.R."/>
            <person name="Prochnik S.E."/>
        </authorList>
    </citation>
    <scope>NUCLEOTIDE SEQUENCE [LARGE SCALE GENOMIC DNA]</scope>
    <source>
        <strain evidence="2">4086291</strain>
    </source>
</reference>
<evidence type="ECO:0000256" key="1">
    <source>
        <dbReference type="SAM" id="MobiDB-lite"/>
    </source>
</evidence>
<name>A0A1X6PK34_PORUM</name>
<feature type="region of interest" description="Disordered" evidence="1">
    <location>
        <begin position="1"/>
        <end position="174"/>
    </location>
</feature>
<feature type="compositionally biased region" description="Low complexity" evidence="1">
    <location>
        <begin position="10"/>
        <end position="29"/>
    </location>
</feature>
<organism evidence="2 3">
    <name type="scientific">Porphyra umbilicalis</name>
    <name type="common">Purple laver</name>
    <name type="synonym">Red alga</name>
    <dbReference type="NCBI Taxonomy" id="2786"/>
    <lineage>
        <taxon>Eukaryota</taxon>
        <taxon>Rhodophyta</taxon>
        <taxon>Bangiophyceae</taxon>
        <taxon>Bangiales</taxon>
        <taxon>Bangiaceae</taxon>
        <taxon>Porphyra</taxon>
    </lineage>
</organism>
<sequence length="174" mass="18089">MRVKGGQWGGAPAPQQFPPAATARAAGLPHPRPKPRRTTSPSSPPQKVHPPAPPMSRQRPTCTAARAGKDHHRHGRGGGGGARRPRRGRVRNVEGDGAAEPLWPPPADHPSPPLPKMIAPVGQRRRRAPAETAGPPRPREIMSAAAGRSAAAHPGRDGRALQGSVAVSPAVAEA</sequence>
<dbReference type="EMBL" id="KV918764">
    <property type="protein sequence ID" value="OSX81264.1"/>
    <property type="molecule type" value="Genomic_DNA"/>
</dbReference>
<accession>A0A1X6PK34</accession>
<gene>
    <name evidence="2" type="ORF">BU14_0023s0068</name>
</gene>
<protein>
    <submittedName>
        <fullName evidence="2">Uncharacterized protein</fullName>
    </submittedName>
</protein>
<evidence type="ECO:0000313" key="3">
    <source>
        <dbReference type="Proteomes" id="UP000218209"/>
    </source>
</evidence>
<feature type="compositionally biased region" description="Low complexity" evidence="1">
    <location>
        <begin position="143"/>
        <end position="152"/>
    </location>
</feature>
<feature type="compositionally biased region" description="Pro residues" evidence="1">
    <location>
        <begin position="42"/>
        <end position="54"/>
    </location>
</feature>
<evidence type="ECO:0000313" key="2">
    <source>
        <dbReference type="EMBL" id="OSX81264.1"/>
    </source>
</evidence>
<dbReference type="AlphaFoldDB" id="A0A1X6PK34"/>
<dbReference type="Proteomes" id="UP000218209">
    <property type="component" value="Unassembled WGS sequence"/>
</dbReference>
<keyword evidence="3" id="KW-1185">Reference proteome</keyword>
<feature type="compositionally biased region" description="Pro residues" evidence="1">
    <location>
        <begin position="102"/>
        <end position="115"/>
    </location>
</feature>